<evidence type="ECO:0000313" key="5">
    <source>
        <dbReference type="EMBL" id="XDS44056.1"/>
    </source>
</evidence>
<dbReference type="AlphaFoldDB" id="A0AB39U506"/>
<dbReference type="SUPFAM" id="SSF55594">
    <property type="entry name" value="HPr-like"/>
    <property type="match status" value="1"/>
</dbReference>
<keyword evidence="3" id="KW-0598">Phosphotransferase system</keyword>
<evidence type="ECO:0000256" key="2">
    <source>
        <dbReference type="ARBA" id="ARBA00022490"/>
    </source>
</evidence>
<evidence type="ECO:0000259" key="4">
    <source>
        <dbReference type="PROSITE" id="PS51350"/>
    </source>
</evidence>
<evidence type="ECO:0000256" key="1">
    <source>
        <dbReference type="ARBA" id="ARBA00004496"/>
    </source>
</evidence>
<gene>
    <name evidence="5" type="ORF">QN215_07210</name>
</gene>
<feature type="domain" description="HPr" evidence="4">
    <location>
        <begin position="2"/>
        <end position="86"/>
    </location>
</feature>
<evidence type="ECO:0000256" key="3">
    <source>
        <dbReference type="ARBA" id="ARBA00022683"/>
    </source>
</evidence>
<reference evidence="5" key="1">
    <citation type="submission" date="2023-07" db="EMBL/GenBank/DDBJ databases">
        <title>Bifidobacterium aquikefiriaerophilum sp. nov. and Bifidobacterium eccum sp. nov., isolated from water kefir.</title>
        <authorList>
            <person name="Breselge S."/>
            <person name="Bellassi P."/>
            <person name="Barcenilla C."/>
            <person name="Alvarez-Ordonez A."/>
            <person name="Morelli L."/>
            <person name="Cotter P.D."/>
        </authorList>
    </citation>
    <scope>NUCLEOTIDE SEQUENCE</scope>
    <source>
        <strain evidence="5">WK041_4_12</strain>
    </source>
</reference>
<dbReference type="PROSITE" id="PS51350">
    <property type="entry name" value="PTS_HPR_DOM"/>
    <property type="match status" value="1"/>
</dbReference>
<name>A0AB39U506_9BIFI</name>
<protein>
    <submittedName>
        <fullName evidence="5">HPr family phosphocarrier protein</fullName>
    </submittedName>
</protein>
<dbReference type="NCBIfam" id="TIGR01003">
    <property type="entry name" value="PTS_HPr_family"/>
    <property type="match status" value="1"/>
</dbReference>
<dbReference type="EMBL" id="CP129674">
    <property type="protein sequence ID" value="XDS44056.1"/>
    <property type="molecule type" value="Genomic_DNA"/>
</dbReference>
<dbReference type="Pfam" id="PF00381">
    <property type="entry name" value="PTS-HPr"/>
    <property type="match status" value="1"/>
</dbReference>
<dbReference type="InterPro" id="IPR035895">
    <property type="entry name" value="HPr-like_sf"/>
</dbReference>
<dbReference type="PANTHER" id="PTHR33705">
    <property type="entry name" value="PHOSPHOCARRIER PROTEIN HPR"/>
    <property type="match status" value="1"/>
</dbReference>
<dbReference type="CDD" id="cd00367">
    <property type="entry name" value="PTS-HPr_like"/>
    <property type="match status" value="1"/>
</dbReference>
<dbReference type="GO" id="GO:0009401">
    <property type="term" value="P:phosphoenolpyruvate-dependent sugar phosphotransferase system"/>
    <property type="evidence" value="ECO:0007669"/>
    <property type="project" value="UniProtKB-KW"/>
</dbReference>
<dbReference type="GO" id="GO:0005737">
    <property type="term" value="C:cytoplasm"/>
    <property type="evidence" value="ECO:0007669"/>
    <property type="project" value="UniProtKB-SubCell"/>
</dbReference>
<keyword evidence="2" id="KW-0963">Cytoplasm</keyword>
<dbReference type="Gene3D" id="3.30.1340.10">
    <property type="entry name" value="HPr-like"/>
    <property type="match status" value="1"/>
</dbReference>
<proteinExistence type="predicted"/>
<dbReference type="InterPro" id="IPR050399">
    <property type="entry name" value="HPr"/>
</dbReference>
<accession>A0AB39U506</accession>
<dbReference type="KEGG" id="baqk:QN215_07210"/>
<dbReference type="PANTHER" id="PTHR33705:SF2">
    <property type="entry name" value="PHOSPHOCARRIER PROTEIN NPR"/>
    <property type="match status" value="1"/>
</dbReference>
<dbReference type="PRINTS" id="PR00107">
    <property type="entry name" value="PHOSPHOCPHPR"/>
</dbReference>
<dbReference type="RefSeq" id="WP_369343652.1">
    <property type="nucleotide sequence ID" value="NZ_CP129674.1"/>
</dbReference>
<sequence>MSKEFTYTITDPVGIHARPAGKLVKMAQQFESDITLDHDGNTANAKHILGVMSLGIAKGDPLKVSISGADEDKAAEELETFFKDNL</sequence>
<dbReference type="InterPro" id="IPR000032">
    <property type="entry name" value="HPr-like"/>
</dbReference>
<organism evidence="5">
    <name type="scientific">Bifidobacterium aquikefiricola</name>
    <dbReference type="NCBI Taxonomy" id="3059038"/>
    <lineage>
        <taxon>Bacteria</taxon>
        <taxon>Bacillati</taxon>
        <taxon>Actinomycetota</taxon>
        <taxon>Actinomycetes</taxon>
        <taxon>Bifidobacteriales</taxon>
        <taxon>Bifidobacteriaceae</taxon>
        <taxon>Bifidobacterium</taxon>
    </lineage>
</organism>
<comment type="subcellular location">
    <subcellularLocation>
        <location evidence="1">Cytoplasm</location>
    </subcellularLocation>
</comment>